<evidence type="ECO:0000313" key="2">
    <source>
        <dbReference type="Proteomes" id="UP000799537"/>
    </source>
</evidence>
<dbReference type="GeneID" id="54559123"/>
<evidence type="ECO:0000313" key="1">
    <source>
        <dbReference type="EMBL" id="KAF2168687.1"/>
    </source>
</evidence>
<sequence>MAEQPDLTTSVINAHGGMQRWEEVQSIELKLDWRGDALVAKGPPGYYHATCHIDTKNIKVTFQGLGHGNSDDRQVYTRKSTWIEHGGGTIIASRDNP</sequence>
<reference evidence="1" key="1">
    <citation type="journal article" date="2020" name="Stud. Mycol.">
        <title>101 Dothideomycetes genomes: a test case for predicting lifestyles and emergence of pathogens.</title>
        <authorList>
            <person name="Haridas S."/>
            <person name="Albert R."/>
            <person name="Binder M."/>
            <person name="Bloem J."/>
            <person name="Labutti K."/>
            <person name="Salamov A."/>
            <person name="Andreopoulos B."/>
            <person name="Baker S."/>
            <person name="Barry K."/>
            <person name="Bills G."/>
            <person name="Bluhm B."/>
            <person name="Cannon C."/>
            <person name="Castanera R."/>
            <person name="Culley D."/>
            <person name="Daum C."/>
            <person name="Ezra D."/>
            <person name="Gonzalez J."/>
            <person name="Henrissat B."/>
            <person name="Kuo A."/>
            <person name="Liang C."/>
            <person name="Lipzen A."/>
            <person name="Lutzoni F."/>
            <person name="Magnuson J."/>
            <person name="Mondo S."/>
            <person name="Nolan M."/>
            <person name="Ohm R."/>
            <person name="Pangilinan J."/>
            <person name="Park H.-J."/>
            <person name="Ramirez L."/>
            <person name="Alfaro M."/>
            <person name="Sun H."/>
            <person name="Tritt A."/>
            <person name="Yoshinaga Y."/>
            <person name="Zwiers L.-H."/>
            <person name="Turgeon B."/>
            <person name="Goodwin S."/>
            <person name="Spatafora J."/>
            <person name="Crous P."/>
            <person name="Grigoriev I."/>
        </authorList>
    </citation>
    <scope>NUCLEOTIDE SEQUENCE</scope>
    <source>
        <strain evidence="1">ATCC 36951</strain>
    </source>
</reference>
<dbReference type="OrthoDB" id="4874998at2759"/>
<keyword evidence="2" id="KW-1185">Reference proteome</keyword>
<dbReference type="AlphaFoldDB" id="A0A6A6CN48"/>
<gene>
    <name evidence="1" type="ORF">M409DRAFT_21428</name>
</gene>
<accession>A0A6A6CN48</accession>
<proteinExistence type="predicted"/>
<dbReference type="EMBL" id="ML993590">
    <property type="protein sequence ID" value="KAF2168687.1"/>
    <property type="molecule type" value="Genomic_DNA"/>
</dbReference>
<dbReference type="RefSeq" id="XP_033669576.1">
    <property type="nucleotide sequence ID" value="XM_033805851.1"/>
</dbReference>
<name>A0A6A6CN48_ZASCE</name>
<organism evidence="1 2">
    <name type="scientific">Zasmidium cellare ATCC 36951</name>
    <dbReference type="NCBI Taxonomy" id="1080233"/>
    <lineage>
        <taxon>Eukaryota</taxon>
        <taxon>Fungi</taxon>
        <taxon>Dikarya</taxon>
        <taxon>Ascomycota</taxon>
        <taxon>Pezizomycotina</taxon>
        <taxon>Dothideomycetes</taxon>
        <taxon>Dothideomycetidae</taxon>
        <taxon>Mycosphaerellales</taxon>
        <taxon>Mycosphaerellaceae</taxon>
        <taxon>Zasmidium</taxon>
    </lineage>
</organism>
<protein>
    <submittedName>
        <fullName evidence="1">Uncharacterized protein</fullName>
    </submittedName>
</protein>
<dbReference type="Proteomes" id="UP000799537">
    <property type="component" value="Unassembled WGS sequence"/>
</dbReference>